<proteinExistence type="predicted"/>
<dbReference type="EMBL" id="JASSZA010000006">
    <property type="protein sequence ID" value="KAK2107833.1"/>
    <property type="molecule type" value="Genomic_DNA"/>
</dbReference>
<reference evidence="2 3" key="1">
    <citation type="submission" date="2023-05" db="EMBL/GenBank/DDBJ databases">
        <title>B98-5 Cell Line De Novo Hybrid Assembly: An Optical Mapping Approach.</title>
        <authorList>
            <person name="Kananen K."/>
            <person name="Auerbach J.A."/>
            <person name="Kautto E."/>
            <person name="Blachly J.S."/>
        </authorList>
    </citation>
    <scope>NUCLEOTIDE SEQUENCE [LARGE SCALE GENOMIC DNA]</scope>
    <source>
        <strain evidence="2">B95-8</strain>
        <tissue evidence="2">Cell line</tissue>
    </source>
</reference>
<gene>
    <name evidence="2" type="ORF">P7K49_012998</name>
</gene>
<feature type="non-terminal residue" evidence="2">
    <location>
        <position position="76"/>
    </location>
</feature>
<accession>A0ABQ9VES7</accession>
<comment type="caution">
    <text evidence="2">The sequence shown here is derived from an EMBL/GenBank/DDBJ whole genome shotgun (WGS) entry which is preliminary data.</text>
</comment>
<organism evidence="2 3">
    <name type="scientific">Saguinus oedipus</name>
    <name type="common">Cotton-top tamarin</name>
    <name type="synonym">Oedipomidas oedipus</name>
    <dbReference type="NCBI Taxonomy" id="9490"/>
    <lineage>
        <taxon>Eukaryota</taxon>
        <taxon>Metazoa</taxon>
        <taxon>Chordata</taxon>
        <taxon>Craniata</taxon>
        <taxon>Vertebrata</taxon>
        <taxon>Euteleostomi</taxon>
        <taxon>Mammalia</taxon>
        <taxon>Eutheria</taxon>
        <taxon>Euarchontoglires</taxon>
        <taxon>Primates</taxon>
        <taxon>Haplorrhini</taxon>
        <taxon>Platyrrhini</taxon>
        <taxon>Cebidae</taxon>
        <taxon>Callitrichinae</taxon>
        <taxon>Saguinus</taxon>
    </lineage>
</organism>
<keyword evidence="3" id="KW-1185">Reference proteome</keyword>
<sequence>MPAGPPPRLQPFGWERLVGGPSSTGNRRVQRCCVLGAWLGPAELPARASKWPRLDCARLPGWGSPPRSFPSPPSSR</sequence>
<protein>
    <submittedName>
        <fullName evidence="2">Uncharacterized protein</fullName>
    </submittedName>
</protein>
<feature type="region of interest" description="Disordered" evidence="1">
    <location>
        <begin position="1"/>
        <end position="25"/>
    </location>
</feature>
<evidence type="ECO:0000256" key="1">
    <source>
        <dbReference type="SAM" id="MobiDB-lite"/>
    </source>
</evidence>
<name>A0ABQ9VES7_SAGOE</name>
<evidence type="ECO:0000313" key="2">
    <source>
        <dbReference type="EMBL" id="KAK2107833.1"/>
    </source>
</evidence>
<dbReference type="Proteomes" id="UP001266305">
    <property type="component" value="Unassembled WGS sequence"/>
</dbReference>
<evidence type="ECO:0000313" key="3">
    <source>
        <dbReference type="Proteomes" id="UP001266305"/>
    </source>
</evidence>